<dbReference type="SUPFAM" id="SSF144232">
    <property type="entry name" value="HIT/MYND zinc finger-like"/>
    <property type="match status" value="2"/>
</dbReference>
<dbReference type="Pfam" id="PF01753">
    <property type="entry name" value="zf-MYND"/>
    <property type="match status" value="1"/>
</dbReference>
<dbReference type="PROSITE" id="PS01360">
    <property type="entry name" value="ZF_MYND_1"/>
    <property type="match status" value="1"/>
</dbReference>
<evidence type="ECO:0000313" key="7">
    <source>
        <dbReference type="Proteomes" id="UP001431783"/>
    </source>
</evidence>
<dbReference type="EMBL" id="JARQZJ010000010">
    <property type="protein sequence ID" value="KAK9872292.1"/>
    <property type="molecule type" value="Genomic_DNA"/>
</dbReference>
<proteinExistence type="predicted"/>
<dbReference type="Gene3D" id="6.10.140.2220">
    <property type="match status" value="1"/>
</dbReference>
<dbReference type="PANTHER" id="PTHR28069:SF2">
    <property type="entry name" value="GH20023P"/>
    <property type="match status" value="1"/>
</dbReference>
<dbReference type="Proteomes" id="UP001431783">
    <property type="component" value="Unassembled WGS sequence"/>
</dbReference>
<reference evidence="6 7" key="1">
    <citation type="submission" date="2023-03" db="EMBL/GenBank/DDBJ databases">
        <title>Genome insight into feeding habits of ladybird beetles.</title>
        <authorList>
            <person name="Li H.-S."/>
            <person name="Huang Y.-H."/>
            <person name="Pang H."/>
        </authorList>
    </citation>
    <scope>NUCLEOTIDE SEQUENCE [LARGE SCALE GENOMIC DNA]</scope>
    <source>
        <strain evidence="6">SYSU_2023b</strain>
        <tissue evidence="6">Whole body</tissue>
    </source>
</reference>
<evidence type="ECO:0000256" key="3">
    <source>
        <dbReference type="ARBA" id="ARBA00022833"/>
    </source>
</evidence>
<evidence type="ECO:0000256" key="1">
    <source>
        <dbReference type="ARBA" id="ARBA00022723"/>
    </source>
</evidence>
<dbReference type="PROSITE" id="PS50865">
    <property type="entry name" value="ZF_MYND_2"/>
    <property type="match status" value="1"/>
</dbReference>
<dbReference type="GO" id="GO:0008270">
    <property type="term" value="F:zinc ion binding"/>
    <property type="evidence" value="ECO:0007669"/>
    <property type="project" value="UniProtKB-KW"/>
</dbReference>
<dbReference type="AlphaFoldDB" id="A0AAW1TLH8"/>
<evidence type="ECO:0000256" key="2">
    <source>
        <dbReference type="ARBA" id="ARBA00022771"/>
    </source>
</evidence>
<keyword evidence="3" id="KW-0862">Zinc</keyword>
<evidence type="ECO:0000313" key="6">
    <source>
        <dbReference type="EMBL" id="KAK9872292.1"/>
    </source>
</evidence>
<feature type="domain" description="MYND-type" evidence="5">
    <location>
        <begin position="99"/>
        <end position="137"/>
    </location>
</feature>
<organism evidence="6 7">
    <name type="scientific">Henosepilachna vigintioctopunctata</name>
    <dbReference type="NCBI Taxonomy" id="420089"/>
    <lineage>
        <taxon>Eukaryota</taxon>
        <taxon>Metazoa</taxon>
        <taxon>Ecdysozoa</taxon>
        <taxon>Arthropoda</taxon>
        <taxon>Hexapoda</taxon>
        <taxon>Insecta</taxon>
        <taxon>Pterygota</taxon>
        <taxon>Neoptera</taxon>
        <taxon>Endopterygota</taxon>
        <taxon>Coleoptera</taxon>
        <taxon>Polyphaga</taxon>
        <taxon>Cucujiformia</taxon>
        <taxon>Coccinelloidea</taxon>
        <taxon>Coccinellidae</taxon>
        <taxon>Epilachninae</taxon>
        <taxon>Epilachnini</taxon>
        <taxon>Henosepilachna</taxon>
    </lineage>
</organism>
<name>A0AAW1TLH8_9CUCU</name>
<dbReference type="PANTHER" id="PTHR28069">
    <property type="entry name" value="GH20023P"/>
    <property type="match status" value="1"/>
</dbReference>
<evidence type="ECO:0000259" key="5">
    <source>
        <dbReference type="PROSITE" id="PS50865"/>
    </source>
</evidence>
<keyword evidence="1" id="KW-0479">Metal-binding</keyword>
<evidence type="ECO:0000256" key="4">
    <source>
        <dbReference type="PROSITE-ProRule" id="PRU00134"/>
    </source>
</evidence>
<sequence>MTTEVYYGDICNFCFDARRSTCSTCNLISYCCAVHKIMDSHHKSICIALRNIQNELKCTPNCSFEDFTKYREDFELKLKKKLDSLSFFDKQICEFPWVCVICYSKENLIFPCEKCKAVVYCSLEHKEKDADQHDRNCKNLQLCKIFDSLPYEYGFPFMLQSVTLHEIPRTVKYFPKDIHEYSSLIQKQFNSEITNLNDLINYIKFNDLYAPPTIILYSLNKIGLMDKRKFLPAPDLSKSERQTQQIEREAQLLALERGAIQNFITEPKMVVHIVAASEYEVLLDWTYGIKVITDWLFNVDYVQYFVVGLTMKKLIIPDFQRLLADSEIQMLPKNYKEVAKKLPKPNLVVLFNYGPKKVSTKEFDDRDSQRALFKHKGVPLVVTSTHECVLNNFIEKLKVSLNVIVKVDTHKNPFAEARPYRIWDKKCPTTYSDNSFIAVLVRN</sequence>
<accession>A0AAW1TLH8</accession>
<dbReference type="InterPro" id="IPR002893">
    <property type="entry name" value="Znf_MYND"/>
</dbReference>
<dbReference type="Pfam" id="PF20179">
    <property type="entry name" value="MSS51_C"/>
    <property type="match status" value="1"/>
</dbReference>
<comment type="caution">
    <text evidence="6">The sequence shown here is derived from an EMBL/GenBank/DDBJ whole genome shotgun (WGS) entry which is preliminary data.</text>
</comment>
<keyword evidence="2 4" id="KW-0863">Zinc-finger</keyword>
<dbReference type="InterPro" id="IPR046824">
    <property type="entry name" value="Mss51-like_C"/>
</dbReference>
<gene>
    <name evidence="6" type="ORF">WA026_017094</name>
</gene>
<protein>
    <recommendedName>
        <fullName evidence="5">MYND-type domain-containing protein</fullName>
    </recommendedName>
</protein>
<keyword evidence="7" id="KW-1185">Reference proteome</keyword>